<dbReference type="InterPro" id="IPR029055">
    <property type="entry name" value="Ntn_hydrolases_N"/>
</dbReference>
<comment type="function">
    <text evidence="7">Catalyzes the formation of phosphoribosylamine from phosphoribosylpyrophosphate (PRPP) and glutamine.</text>
</comment>
<dbReference type="Proteomes" id="UP000646946">
    <property type="component" value="Unassembled WGS sequence"/>
</dbReference>
<dbReference type="PANTHER" id="PTHR11907">
    <property type="entry name" value="AMIDOPHOSPHORIBOSYLTRANSFERASE"/>
    <property type="match status" value="1"/>
</dbReference>
<comment type="similarity">
    <text evidence="2 7 8">In the C-terminal section; belongs to the purine/pyrimidine phosphoribosyltransferase family.</text>
</comment>
<evidence type="ECO:0000313" key="14">
    <source>
        <dbReference type="Proteomes" id="UP000646946"/>
    </source>
</evidence>
<sequence>MCGFIGLISRDSNVAYDLYVSLSTLQHRGQDGTGILTFDGNEFYVHKGIGLVSEFYNEQNLSELKGRIGIGHVRYPTIGSDPKKDVQPFITYNPFGIGICHNGNLVNYNQLKQILLKKHNRRMRSNNDVEVILGLFASELQKVCKEDTCSENEVFEALKNAMQQINGGYSCVSVVADKGLLAFRDQNAIRPLVFGEKIVDGKVVAYGFASESVALDTLGFRIIKDLEPGEAILVDENMQYYSKVVVRGQKRACMFEWVYFARPDSVIENKGVYEVRLNLGNELAEIWKKKGIKADVVIPVPETSKTAAVSFAQAVGLPYREGLIKNRYVGRTFIMPHQKKREFGVRIKLNPVVREIKGKRVILIDDSIVRGTTSRKIVDMVRNAGATEVHFVVTCPPIKYPCFYAIDFANKTELIAGEKTIEEIRKEIGADSLTYQEIERLKHAIGVGNNLCMACLTGEYVTDVSEEQKKLLGDTRDKERSEWKEAKAAV</sequence>
<comment type="pathway">
    <text evidence="1 7 8">Purine metabolism; IMP biosynthesis via de novo pathway; N(1)-(5-phospho-D-ribosyl)glycinamide from 5-phospho-alpha-D-ribose 1-diphosphate: step 1/2.</text>
</comment>
<feature type="binding site" evidence="7 11">
    <location>
        <position position="402"/>
    </location>
    <ligand>
        <name>[4Fe-4S] cluster</name>
        <dbReference type="ChEBI" id="CHEBI:49883"/>
    </ligand>
</feature>
<keyword evidence="5 7" id="KW-0658">Purine biosynthesis</keyword>
<organism evidence="13 14">
    <name type="scientific">Candidatus Naiadarchaeum limnaeum</name>
    <dbReference type="NCBI Taxonomy" id="2756139"/>
    <lineage>
        <taxon>Archaea</taxon>
        <taxon>Candidatus Undinarchaeota</taxon>
        <taxon>Candidatus Undinarchaeia</taxon>
        <taxon>Candidatus Naiadarchaeales</taxon>
        <taxon>Candidatus Naiadarchaeaceae</taxon>
        <taxon>Candidatus Naiadarchaeum</taxon>
    </lineage>
</organism>
<dbReference type="SUPFAM" id="SSF56235">
    <property type="entry name" value="N-terminal nucleophile aminohydrolases (Ntn hydrolases)"/>
    <property type="match status" value="1"/>
</dbReference>
<dbReference type="InterPro" id="IPR017932">
    <property type="entry name" value="GATase_2_dom"/>
</dbReference>
<dbReference type="InterPro" id="IPR000836">
    <property type="entry name" value="PRTase_dom"/>
</dbReference>
<dbReference type="EMBL" id="DVAB01000011">
    <property type="protein sequence ID" value="HIK00135.1"/>
    <property type="molecule type" value="Genomic_DNA"/>
</dbReference>
<name>A0A832V4M9_9ARCH</name>
<dbReference type="GO" id="GO:0000287">
    <property type="term" value="F:magnesium ion binding"/>
    <property type="evidence" value="ECO:0007669"/>
    <property type="project" value="UniProtKB-UniRule"/>
</dbReference>
<keyword evidence="7" id="KW-0004">4Fe-4S</keyword>
<evidence type="ECO:0000313" key="13">
    <source>
        <dbReference type="EMBL" id="HIK00135.1"/>
    </source>
</evidence>
<dbReference type="Pfam" id="PF13522">
    <property type="entry name" value="GATase_6"/>
    <property type="match status" value="1"/>
</dbReference>
<accession>A0A832V4M9</accession>
<feature type="binding site" evidence="7 11">
    <location>
        <position position="452"/>
    </location>
    <ligand>
        <name>[4Fe-4S] cluster</name>
        <dbReference type="ChEBI" id="CHEBI:49883"/>
    </ligand>
</feature>
<evidence type="ECO:0000256" key="11">
    <source>
        <dbReference type="PIRSR" id="PIRSR000485-3"/>
    </source>
</evidence>
<dbReference type="GO" id="GO:0006189">
    <property type="term" value="P:'de novo' IMP biosynthetic process"/>
    <property type="evidence" value="ECO:0007669"/>
    <property type="project" value="UniProtKB-UniRule"/>
</dbReference>
<keyword evidence="7 11" id="KW-0408">Iron</keyword>
<dbReference type="GO" id="GO:0009113">
    <property type="term" value="P:purine nucleobase biosynthetic process"/>
    <property type="evidence" value="ECO:0007669"/>
    <property type="project" value="UniProtKB-UniRule"/>
</dbReference>
<comment type="cofactor">
    <cofactor evidence="7 11">
        <name>[4Fe-4S] cluster</name>
        <dbReference type="ChEBI" id="CHEBI:49883"/>
    </cofactor>
    <text evidence="7 11">Binds 1 [4Fe-4S] cluster per subunit.</text>
</comment>
<evidence type="ECO:0000256" key="10">
    <source>
        <dbReference type="PIRSR" id="PIRSR000485-2"/>
    </source>
</evidence>
<dbReference type="EC" id="2.4.2.14" evidence="7"/>
<dbReference type="AlphaFoldDB" id="A0A832V4M9"/>
<evidence type="ECO:0000256" key="8">
    <source>
        <dbReference type="PIRNR" id="PIRNR000485"/>
    </source>
</evidence>
<dbReference type="InterPro" id="IPR029057">
    <property type="entry name" value="PRTase-like"/>
</dbReference>
<comment type="catalytic activity">
    <reaction evidence="7 8">
        <text>5-phospho-beta-D-ribosylamine + L-glutamate + diphosphate = 5-phospho-alpha-D-ribose 1-diphosphate + L-glutamine + H2O</text>
        <dbReference type="Rhea" id="RHEA:14905"/>
        <dbReference type="ChEBI" id="CHEBI:15377"/>
        <dbReference type="ChEBI" id="CHEBI:29985"/>
        <dbReference type="ChEBI" id="CHEBI:33019"/>
        <dbReference type="ChEBI" id="CHEBI:58017"/>
        <dbReference type="ChEBI" id="CHEBI:58359"/>
        <dbReference type="ChEBI" id="CHEBI:58681"/>
        <dbReference type="EC" id="2.4.2.14"/>
    </reaction>
</comment>
<protein>
    <recommendedName>
        <fullName evidence="7">Amidophosphoribosyltransferase</fullName>
        <shortName evidence="7">ATase</shortName>
        <ecNumber evidence="7">2.4.2.14</ecNumber>
    </recommendedName>
    <alternativeName>
        <fullName evidence="7">Glutamine phosphoribosylpyrophosphate amidotransferase</fullName>
        <shortName evidence="7">GPATase</shortName>
    </alternativeName>
</protein>
<dbReference type="UniPathway" id="UPA00074">
    <property type="reaction ID" value="UER00124"/>
</dbReference>
<proteinExistence type="inferred from homology"/>
<evidence type="ECO:0000256" key="7">
    <source>
        <dbReference type="HAMAP-Rule" id="MF_01931"/>
    </source>
</evidence>
<feature type="active site" description="Nucleophile" evidence="7 9">
    <location>
        <position position="2"/>
    </location>
</feature>
<keyword evidence="14" id="KW-1185">Reference proteome</keyword>
<evidence type="ECO:0000256" key="6">
    <source>
        <dbReference type="ARBA" id="ARBA00022962"/>
    </source>
</evidence>
<feature type="binding site" evidence="7 11">
    <location>
        <position position="253"/>
    </location>
    <ligand>
        <name>[4Fe-4S] cluster</name>
        <dbReference type="ChEBI" id="CHEBI:49883"/>
    </ligand>
</feature>
<evidence type="ECO:0000256" key="1">
    <source>
        <dbReference type="ARBA" id="ARBA00005209"/>
    </source>
</evidence>
<feature type="binding site" evidence="7 10">
    <location>
        <position position="366"/>
    </location>
    <ligand>
        <name>Mg(2+)</name>
        <dbReference type="ChEBI" id="CHEBI:18420"/>
    </ligand>
</feature>
<dbReference type="GO" id="GO:0004044">
    <property type="term" value="F:amidophosphoribosyltransferase activity"/>
    <property type="evidence" value="ECO:0007669"/>
    <property type="project" value="UniProtKB-UniRule"/>
</dbReference>
<evidence type="ECO:0000256" key="4">
    <source>
        <dbReference type="ARBA" id="ARBA00022679"/>
    </source>
</evidence>
<dbReference type="Gene3D" id="3.60.20.10">
    <property type="entry name" value="Glutamine Phosphoribosylpyrophosphate, subunit 1, domain 1"/>
    <property type="match status" value="1"/>
</dbReference>
<dbReference type="GO" id="GO:0051539">
    <property type="term" value="F:4 iron, 4 sulfur cluster binding"/>
    <property type="evidence" value="ECO:0007669"/>
    <property type="project" value="UniProtKB-KW"/>
</dbReference>
<keyword evidence="7 10" id="KW-0460">Magnesium</keyword>
<evidence type="ECO:0000256" key="3">
    <source>
        <dbReference type="ARBA" id="ARBA00022676"/>
    </source>
</evidence>
<evidence type="ECO:0000256" key="9">
    <source>
        <dbReference type="PIRSR" id="PIRSR000485-1"/>
    </source>
</evidence>
<keyword evidence="6 7" id="KW-0315">Glutamine amidotransferase</keyword>
<feature type="binding site" evidence="7 10">
    <location>
        <position position="303"/>
    </location>
    <ligand>
        <name>Mg(2+)</name>
        <dbReference type="ChEBI" id="CHEBI:18420"/>
    </ligand>
</feature>
<feature type="binding site" evidence="7 10">
    <location>
        <position position="365"/>
    </location>
    <ligand>
        <name>Mg(2+)</name>
        <dbReference type="ChEBI" id="CHEBI:18420"/>
    </ligand>
</feature>
<dbReference type="HAMAP" id="MF_01931">
    <property type="entry name" value="PurF"/>
    <property type="match status" value="1"/>
</dbReference>
<keyword evidence="4 7" id="KW-0808">Transferase</keyword>
<dbReference type="CDD" id="cd06223">
    <property type="entry name" value="PRTases_typeI"/>
    <property type="match status" value="1"/>
</dbReference>
<dbReference type="Gene3D" id="3.40.50.2020">
    <property type="match status" value="1"/>
</dbReference>
<dbReference type="NCBIfam" id="TIGR01134">
    <property type="entry name" value="purF"/>
    <property type="match status" value="1"/>
</dbReference>
<feature type="binding site" evidence="7 11">
    <location>
        <position position="455"/>
    </location>
    <ligand>
        <name>[4Fe-4S] cluster</name>
        <dbReference type="ChEBI" id="CHEBI:49883"/>
    </ligand>
</feature>
<dbReference type="InterPro" id="IPR005854">
    <property type="entry name" value="PurF"/>
</dbReference>
<comment type="caution">
    <text evidence="13">The sequence shown here is derived from an EMBL/GenBank/DDBJ whole genome shotgun (WGS) entry which is preliminary data.</text>
</comment>
<feature type="domain" description="Glutamine amidotransferase type-2" evidence="12">
    <location>
        <begin position="2"/>
        <end position="237"/>
    </location>
</feature>
<evidence type="ECO:0000256" key="2">
    <source>
        <dbReference type="ARBA" id="ARBA00010138"/>
    </source>
</evidence>
<reference evidence="13 14" key="1">
    <citation type="journal article" name="Nat. Commun.">
        <title>Undinarchaeota illuminate DPANN phylogeny and the impact of gene transfer on archaeal evolution.</title>
        <authorList>
            <person name="Dombrowski N."/>
            <person name="Williams T.A."/>
            <person name="Sun J."/>
            <person name="Woodcroft B.J."/>
            <person name="Lee J.H."/>
            <person name="Minh B.Q."/>
            <person name="Rinke C."/>
            <person name="Spang A."/>
        </authorList>
    </citation>
    <scope>NUCLEOTIDE SEQUENCE [LARGE SCALE GENOMIC DNA]</scope>
    <source>
        <strain evidence="13">MAG_bin1129</strain>
    </source>
</reference>
<evidence type="ECO:0000256" key="5">
    <source>
        <dbReference type="ARBA" id="ARBA00022755"/>
    </source>
</evidence>
<comment type="cofactor">
    <cofactor evidence="7 10">
        <name>Mg(2+)</name>
        <dbReference type="ChEBI" id="CHEBI:18420"/>
    </cofactor>
    <text evidence="7 10">Binds 1 Mg(2+) ion per subunit.</text>
</comment>
<keyword evidence="7 11" id="KW-0411">Iron-sulfur</keyword>
<dbReference type="Pfam" id="PF00156">
    <property type="entry name" value="Pribosyltran"/>
    <property type="match status" value="1"/>
</dbReference>
<keyword evidence="3 7" id="KW-0328">Glycosyltransferase</keyword>
<dbReference type="PROSITE" id="PS51278">
    <property type="entry name" value="GATASE_TYPE_2"/>
    <property type="match status" value="1"/>
</dbReference>
<evidence type="ECO:0000259" key="12">
    <source>
        <dbReference type="PROSITE" id="PS51278"/>
    </source>
</evidence>
<keyword evidence="7 10" id="KW-0479">Metal-binding</keyword>
<gene>
    <name evidence="7 13" type="primary">purF</name>
    <name evidence="13" type="ORF">H1016_01180</name>
</gene>
<dbReference type="SUPFAM" id="SSF53271">
    <property type="entry name" value="PRTase-like"/>
    <property type="match status" value="1"/>
</dbReference>
<dbReference type="PIRSF" id="PIRSF000485">
    <property type="entry name" value="Amd_phspho_trans"/>
    <property type="match status" value="1"/>
</dbReference>